<proteinExistence type="predicted"/>
<dbReference type="Pfam" id="PF00814">
    <property type="entry name" value="TsaD"/>
    <property type="match status" value="1"/>
</dbReference>
<evidence type="ECO:0000313" key="3">
    <source>
        <dbReference type="Proteomes" id="UP000334923"/>
    </source>
</evidence>
<dbReference type="RefSeq" id="WP_142660380.1">
    <property type="nucleotide sequence ID" value="NZ_CABFVA020000080.1"/>
</dbReference>
<dbReference type="InterPro" id="IPR022496">
    <property type="entry name" value="T6A_TsaB"/>
</dbReference>
<dbReference type="Gene3D" id="3.30.420.40">
    <property type="match status" value="1"/>
</dbReference>
<evidence type="ECO:0000313" key="2">
    <source>
        <dbReference type="EMBL" id="VVM07075.1"/>
    </source>
</evidence>
<dbReference type="InterPro" id="IPR043129">
    <property type="entry name" value="ATPase_NBD"/>
</dbReference>
<protein>
    <recommendedName>
        <fullName evidence="1">Gcp-like domain-containing protein</fullName>
    </recommendedName>
</protein>
<dbReference type="EMBL" id="CABFVA020000080">
    <property type="protein sequence ID" value="VVM07075.1"/>
    <property type="molecule type" value="Genomic_DNA"/>
</dbReference>
<organism evidence="2 3">
    <name type="scientific">Methylacidimicrobium tartarophylax</name>
    <dbReference type="NCBI Taxonomy" id="1041768"/>
    <lineage>
        <taxon>Bacteria</taxon>
        <taxon>Pseudomonadati</taxon>
        <taxon>Verrucomicrobiota</taxon>
        <taxon>Methylacidimicrobium</taxon>
    </lineage>
</organism>
<feature type="domain" description="Gcp-like" evidence="1">
    <location>
        <begin position="40"/>
        <end position="116"/>
    </location>
</feature>
<dbReference type="OrthoDB" id="9784166at2"/>
<dbReference type="AlphaFoldDB" id="A0A5E6MNQ1"/>
<evidence type="ECO:0000259" key="1">
    <source>
        <dbReference type="Pfam" id="PF00814"/>
    </source>
</evidence>
<accession>A0A5E6MNQ1</accession>
<dbReference type="InterPro" id="IPR000905">
    <property type="entry name" value="Gcp-like_dom"/>
</dbReference>
<dbReference type="GO" id="GO:0002949">
    <property type="term" value="P:tRNA threonylcarbamoyladenosine modification"/>
    <property type="evidence" value="ECO:0007669"/>
    <property type="project" value="InterPro"/>
</dbReference>
<reference evidence="2 3" key="1">
    <citation type="submission" date="2019-09" db="EMBL/GenBank/DDBJ databases">
        <authorList>
            <person name="Cremers G."/>
        </authorList>
    </citation>
    <scope>NUCLEOTIDE SEQUENCE [LARGE SCALE GENOMIC DNA]</scope>
    <source>
        <strain evidence="2">4A</strain>
    </source>
</reference>
<sequence length="202" mass="21703">MILALEMSSSLGSLAIGEGGRIVETREFRGIRHLAALVSTLRELPLASLCIQTVIVGIGPGSFSSIRVSVAAAQAIAFAKGAQLRSLCSGWSLALQHPDVAQLGVFAEARRGELYGTIFSLGRLVRPSFAFPKEELPKVVQNIDLAVAAEELGSGLLRAYPRAEDFLRLAEDRSVFSEDPFPEPIYLRGPVRRETGAIAQLS</sequence>
<dbReference type="NCBIfam" id="TIGR03725">
    <property type="entry name" value="T6A_YeaZ"/>
    <property type="match status" value="1"/>
</dbReference>
<name>A0A5E6MNQ1_9BACT</name>
<dbReference type="SUPFAM" id="SSF53067">
    <property type="entry name" value="Actin-like ATPase domain"/>
    <property type="match status" value="1"/>
</dbReference>
<dbReference type="Proteomes" id="UP000334923">
    <property type="component" value="Unassembled WGS sequence"/>
</dbReference>
<keyword evidence="3" id="KW-1185">Reference proteome</keyword>
<gene>
    <name evidence="2" type="ORF">MAMT_01549</name>
</gene>